<evidence type="ECO:0000259" key="1">
    <source>
        <dbReference type="Pfam" id="PF07475"/>
    </source>
</evidence>
<dbReference type="Gene3D" id="3.40.50.300">
    <property type="entry name" value="P-loop containing nucleotide triphosphate hydrolases"/>
    <property type="match status" value="1"/>
</dbReference>
<evidence type="ECO:0000313" key="2">
    <source>
        <dbReference type="EMBL" id="KAA5610377.1"/>
    </source>
</evidence>
<reference evidence="2 3" key="1">
    <citation type="submission" date="2019-09" db="EMBL/GenBank/DDBJ databases">
        <title>Genome sequence of Rhodovastum atsumiense, a diverse member of the Acetobacteraceae family of non-sulfur purple photosynthetic bacteria.</title>
        <authorList>
            <person name="Meyer T."/>
            <person name="Kyndt J."/>
        </authorList>
    </citation>
    <scope>NUCLEOTIDE SEQUENCE [LARGE SCALE GENOMIC DNA]</scope>
    <source>
        <strain evidence="2 3">DSM 21279</strain>
    </source>
</reference>
<dbReference type="AlphaFoldDB" id="A0A5M6IQZ9"/>
<feature type="domain" description="HPr kinase/phosphorylase C-terminal" evidence="1">
    <location>
        <begin position="2"/>
        <end position="72"/>
    </location>
</feature>
<organism evidence="2 3">
    <name type="scientific">Rhodovastum atsumiense</name>
    <dbReference type="NCBI Taxonomy" id="504468"/>
    <lineage>
        <taxon>Bacteria</taxon>
        <taxon>Pseudomonadati</taxon>
        <taxon>Pseudomonadota</taxon>
        <taxon>Alphaproteobacteria</taxon>
        <taxon>Acetobacterales</taxon>
        <taxon>Acetobacteraceae</taxon>
        <taxon>Rhodovastum</taxon>
    </lineage>
</organism>
<dbReference type="OrthoDB" id="8326226at2"/>
<proteinExistence type="predicted"/>
<keyword evidence="3" id="KW-1185">Reference proteome</keyword>
<dbReference type="Pfam" id="PF07475">
    <property type="entry name" value="Hpr_kinase_C"/>
    <property type="match status" value="1"/>
</dbReference>
<name>A0A5M6IQZ9_9PROT</name>
<dbReference type="GO" id="GO:0000155">
    <property type="term" value="F:phosphorelay sensor kinase activity"/>
    <property type="evidence" value="ECO:0007669"/>
    <property type="project" value="InterPro"/>
</dbReference>
<dbReference type="InterPro" id="IPR027417">
    <property type="entry name" value="P-loop_NTPase"/>
</dbReference>
<accession>A0A5M6IQZ9</accession>
<comment type="caution">
    <text evidence="2">The sequence shown here is derived from an EMBL/GenBank/DDBJ whole genome shotgun (WGS) entry which is preliminary data.</text>
</comment>
<gene>
    <name evidence="2" type="ORF">F1189_19780</name>
</gene>
<dbReference type="SUPFAM" id="SSF53795">
    <property type="entry name" value="PEP carboxykinase-like"/>
    <property type="match status" value="1"/>
</dbReference>
<dbReference type="GO" id="GO:0005524">
    <property type="term" value="F:ATP binding"/>
    <property type="evidence" value="ECO:0007669"/>
    <property type="project" value="InterPro"/>
</dbReference>
<sequence>MQMHGSCAARNGAGVLLIGPSGAGKSDLLLRLLDRGFVLVADDRVDISDGCASPPAVLAGLLEVRGLGLLRLPHLPRARLALVVTLGGRMDRLPQPARHPVLDLPMIVLDPFAASAAQRVELALDCAQGRREALAGAFAAGDMGTVT</sequence>
<protein>
    <recommendedName>
        <fullName evidence="1">HPr kinase/phosphorylase C-terminal domain-containing protein</fullName>
    </recommendedName>
</protein>
<dbReference type="EMBL" id="VWPK01000034">
    <property type="protein sequence ID" value="KAA5610377.1"/>
    <property type="molecule type" value="Genomic_DNA"/>
</dbReference>
<dbReference type="GO" id="GO:0006109">
    <property type="term" value="P:regulation of carbohydrate metabolic process"/>
    <property type="evidence" value="ECO:0007669"/>
    <property type="project" value="InterPro"/>
</dbReference>
<dbReference type="InterPro" id="IPR011104">
    <property type="entry name" value="Hpr_kin/Pase_C"/>
</dbReference>
<dbReference type="Proteomes" id="UP000325255">
    <property type="component" value="Unassembled WGS sequence"/>
</dbReference>
<evidence type="ECO:0000313" key="3">
    <source>
        <dbReference type="Proteomes" id="UP000325255"/>
    </source>
</evidence>